<name>A0A7D6CCD5_9ACTN</name>
<gene>
    <name evidence="1" type="ORF">HZU44_05790</name>
</gene>
<accession>A0A7D6CCD5</accession>
<sequence>MTFPPAWLKSSSPPLTELLLTLGQEPDLGTRRFQIRNFLMEDDERRHRTDGYVADAKDRVIASDPDTAFQQLMSHHEQYLHERLRSGVRTEVFSSQGATCPDTFSGYFDDGDELVRDVAWLGRLERLAPISINSGESRQVVRSILDRWARAQREGIADPDAEVDANQLLLSWQQRLDNRPVAAFVWDDVADVLAWSRPGWEDELRDRLGLEHLDPTALSPSAGVDVAVFRYPVRLVPTDDAARPLLRRPTVFDDTPRDAFCTPPPVGAGFCVNLRIDERLCREVMHPAVTFKAEHLWGLGTIRAGVSVPLDELRGFHLLKLAYRCQADFCDRFEQTDGDLL</sequence>
<proteinExistence type="predicted"/>
<evidence type="ECO:0000313" key="1">
    <source>
        <dbReference type="EMBL" id="QLJ99625.1"/>
    </source>
</evidence>
<dbReference type="EMBL" id="CP058905">
    <property type="protein sequence ID" value="QLJ99625.1"/>
    <property type="molecule type" value="Genomic_DNA"/>
</dbReference>
<reference evidence="1" key="1">
    <citation type="submission" date="2020-08" db="EMBL/GenBank/DDBJ databases">
        <title>A bifunctional nitrone conjugated secondary metabolite targeting the ribosome.</title>
        <authorList>
            <person name="Limbrick E.M."/>
            <person name="Graf M."/>
            <person name="Derewacz D.K."/>
            <person name="Nguyen F."/>
            <person name="Spraggins J.M."/>
            <person name="Wieland M."/>
            <person name="Ynigez-Gutierrez A.E."/>
            <person name="Reisman B.J."/>
            <person name="Zinshteyn B."/>
            <person name="McCulloch K."/>
            <person name="Iverson T.M."/>
            <person name="Green R."/>
            <person name="Wilson D.N."/>
            <person name="Bachmann B.O."/>
        </authorList>
    </citation>
    <scope>NUCLEOTIDE SEQUENCE</scope>
    <source>
        <strain evidence="1">Africana</strain>
    </source>
</reference>
<organism evidence="1">
    <name type="scientific">Micromonospora carbonacea</name>
    <dbReference type="NCBI Taxonomy" id="47853"/>
    <lineage>
        <taxon>Bacteria</taxon>
        <taxon>Bacillati</taxon>
        <taxon>Actinomycetota</taxon>
        <taxon>Actinomycetes</taxon>
        <taxon>Micromonosporales</taxon>
        <taxon>Micromonosporaceae</taxon>
        <taxon>Micromonospora</taxon>
    </lineage>
</organism>
<dbReference type="AlphaFoldDB" id="A0A7D6CCD5"/>
<protein>
    <submittedName>
        <fullName evidence="1">Uncharacterized protein</fullName>
    </submittedName>
</protein>